<dbReference type="SUPFAM" id="SSF52540">
    <property type="entry name" value="P-loop containing nucleoside triphosphate hydrolases"/>
    <property type="match status" value="1"/>
</dbReference>
<dbReference type="Proteomes" id="UP000746471">
    <property type="component" value="Unassembled WGS sequence"/>
</dbReference>
<comment type="caution">
    <text evidence="3">The sequence shown here is derived from an EMBL/GenBank/DDBJ whole genome shotgun (WGS) entry which is preliminary data.</text>
</comment>
<dbReference type="InterPro" id="IPR050921">
    <property type="entry name" value="T4SS_GSP_E_ATPase"/>
</dbReference>
<evidence type="ECO:0000313" key="4">
    <source>
        <dbReference type="Proteomes" id="UP000746471"/>
    </source>
</evidence>
<evidence type="ECO:0000313" key="3">
    <source>
        <dbReference type="EMBL" id="MBS7528243.1"/>
    </source>
</evidence>
<dbReference type="PANTHER" id="PTHR30486:SF15">
    <property type="entry name" value="TYPE II_IV SECRETION SYSTEM ATPASE"/>
    <property type="match status" value="1"/>
</dbReference>
<reference evidence="3 4" key="1">
    <citation type="submission" date="2021-05" db="EMBL/GenBank/DDBJ databases">
        <title>Fusibacter ferrireducens sp. nov., an anaerobic, sulfur- and Fe-reducing bacterium isolated from the mangrove sediment.</title>
        <authorList>
            <person name="Qiu D."/>
        </authorList>
    </citation>
    <scope>NUCLEOTIDE SEQUENCE [LARGE SCALE GENOMIC DNA]</scope>
    <source>
        <strain evidence="3 4">DSM 12116</strain>
    </source>
</reference>
<dbReference type="InterPro" id="IPR001482">
    <property type="entry name" value="T2SS/T4SS_dom"/>
</dbReference>
<dbReference type="PANTHER" id="PTHR30486">
    <property type="entry name" value="TWITCHING MOTILITY PROTEIN PILT"/>
    <property type="match status" value="1"/>
</dbReference>
<dbReference type="RefSeq" id="WP_213238104.1">
    <property type="nucleotide sequence ID" value="NZ_JAHBCL010000034.1"/>
</dbReference>
<evidence type="ECO:0000256" key="1">
    <source>
        <dbReference type="ARBA" id="ARBA00006611"/>
    </source>
</evidence>
<comment type="similarity">
    <text evidence="1">Belongs to the GSP E family.</text>
</comment>
<sequence length="404" mass="45626">MSDITYQEISEVKEAILADLQVFDQKIIETKIDTIIGTKRQLSLTDKLHFKQRIINAIFHYDILQPLLEDPAITEIMINGPNHIFVERGGKLEPISMTFESEAHLMRIVDKIAVEIDRPINFSNPILDAHLSDGSRVNVVLNPIAKDGPVMTIRKFSEHFTDLSALVEVGMMNQEVADFLSMLITARYNFFISGGTGTGKTTLLNCLSSCIPRDERLITIEDARELNLRYHQNLISLETRSQGNASQTISVADLIKTALRMRPNRIIVGEVRGEEVNDMLQAMNTGHDGSMSTGHGNSPEDMLMRLESIASHHGNLSDTLIRKQIVSAIDFIVHIERLANGNRFIAQIAEIRKDLDHYQLIKHFDYDASHDVLQPISASEMAKNIANRRKLIRYEMASVKKEEQ</sequence>
<dbReference type="Gene3D" id="3.40.50.300">
    <property type="entry name" value="P-loop containing nucleotide triphosphate hydrolases"/>
    <property type="match status" value="1"/>
</dbReference>
<dbReference type="Pfam" id="PF00437">
    <property type="entry name" value="T2SSE"/>
    <property type="match status" value="1"/>
</dbReference>
<evidence type="ECO:0000259" key="2">
    <source>
        <dbReference type="Pfam" id="PF00437"/>
    </source>
</evidence>
<name>A0ABS5PT28_9FIRM</name>
<gene>
    <name evidence="3" type="ORF">KHM83_16260</name>
</gene>
<protein>
    <submittedName>
        <fullName evidence="3">CpaF family protein</fullName>
    </submittedName>
</protein>
<proteinExistence type="inferred from homology"/>
<feature type="domain" description="Bacterial type II secretion system protein E" evidence="2">
    <location>
        <begin position="63"/>
        <end position="397"/>
    </location>
</feature>
<accession>A0ABS5PT28</accession>
<dbReference type="EMBL" id="JAHBCL010000034">
    <property type="protein sequence ID" value="MBS7528243.1"/>
    <property type="molecule type" value="Genomic_DNA"/>
</dbReference>
<organism evidence="3 4">
    <name type="scientific">Fusibacter paucivorans</name>
    <dbReference type="NCBI Taxonomy" id="76009"/>
    <lineage>
        <taxon>Bacteria</taxon>
        <taxon>Bacillati</taxon>
        <taxon>Bacillota</taxon>
        <taxon>Clostridia</taxon>
        <taxon>Eubacteriales</taxon>
        <taxon>Eubacteriales Family XII. Incertae Sedis</taxon>
        <taxon>Fusibacter</taxon>
    </lineage>
</organism>
<dbReference type="InterPro" id="IPR027417">
    <property type="entry name" value="P-loop_NTPase"/>
</dbReference>
<dbReference type="Gene3D" id="3.30.450.380">
    <property type="match status" value="1"/>
</dbReference>
<keyword evidence="4" id="KW-1185">Reference proteome</keyword>
<dbReference type="CDD" id="cd01130">
    <property type="entry name" value="VirB11-like_ATPase"/>
    <property type="match status" value="1"/>
</dbReference>